<evidence type="ECO:0000256" key="3">
    <source>
        <dbReference type="ARBA" id="ARBA00022840"/>
    </source>
</evidence>
<dbReference type="CDD" id="cd03230">
    <property type="entry name" value="ABC_DR_subfamily_A"/>
    <property type="match status" value="1"/>
</dbReference>
<dbReference type="GO" id="GO:0016887">
    <property type="term" value="F:ATP hydrolysis activity"/>
    <property type="evidence" value="ECO:0007669"/>
    <property type="project" value="InterPro"/>
</dbReference>
<dbReference type="PANTHER" id="PTHR42939">
    <property type="entry name" value="ABC TRANSPORTER ATP-BINDING PROTEIN ALBC-RELATED"/>
    <property type="match status" value="1"/>
</dbReference>
<proteinExistence type="predicted"/>
<feature type="domain" description="ABC transporter" evidence="4">
    <location>
        <begin position="7"/>
        <end position="233"/>
    </location>
</feature>
<dbReference type="OrthoDB" id="9804819at2"/>
<gene>
    <name evidence="5" type="ORF">SAMN05444167_2541</name>
</gene>
<dbReference type="InterPro" id="IPR051782">
    <property type="entry name" value="ABC_Transporter_VariousFunc"/>
</dbReference>
<evidence type="ECO:0000313" key="6">
    <source>
        <dbReference type="Proteomes" id="UP000182427"/>
    </source>
</evidence>
<dbReference type="AlphaFoldDB" id="A0A1G7LHW0"/>
<dbReference type="EMBL" id="LT629690">
    <property type="protein sequence ID" value="SDF49065.1"/>
    <property type="molecule type" value="Genomic_DNA"/>
</dbReference>
<dbReference type="PROSITE" id="PS50893">
    <property type="entry name" value="ABC_TRANSPORTER_2"/>
    <property type="match status" value="1"/>
</dbReference>
<reference evidence="5 6" key="1">
    <citation type="submission" date="2016-10" db="EMBL/GenBank/DDBJ databases">
        <authorList>
            <person name="de Groot N.N."/>
        </authorList>
    </citation>
    <scope>NUCLEOTIDE SEQUENCE [LARGE SCALE GENOMIC DNA]</scope>
    <source>
        <strain evidence="5 6">GAS232</strain>
    </source>
</reference>
<dbReference type="InterPro" id="IPR003593">
    <property type="entry name" value="AAA+_ATPase"/>
</dbReference>
<name>A0A1G7LHW0_9BACT</name>
<protein>
    <submittedName>
        <fullName evidence="5">ABC-2 type transport system ATP-binding protein</fullName>
    </submittedName>
</protein>
<evidence type="ECO:0000259" key="4">
    <source>
        <dbReference type="PROSITE" id="PS50893"/>
    </source>
</evidence>
<keyword evidence="3 5" id="KW-0067">ATP-binding</keyword>
<dbReference type="PANTHER" id="PTHR42939:SF1">
    <property type="entry name" value="ABC TRANSPORTER ATP-BINDING PROTEIN ALBC-RELATED"/>
    <property type="match status" value="1"/>
</dbReference>
<dbReference type="SUPFAM" id="SSF52540">
    <property type="entry name" value="P-loop containing nucleoside triphosphate hydrolases"/>
    <property type="match status" value="1"/>
</dbReference>
<accession>A0A1G7LHW0</accession>
<evidence type="ECO:0000256" key="1">
    <source>
        <dbReference type="ARBA" id="ARBA00022448"/>
    </source>
</evidence>
<keyword evidence="1" id="KW-0813">Transport</keyword>
<dbReference type="InterPro" id="IPR027417">
    <property type="entry name" value="P-loop_NTPase"/>
</dbReference>
<dbReference type="GO" id="GO:0005524">
    <property type="term" value="F:ATP binding"/>
    <property type="evidence" value="ECO:0007669"/>
    <property type="project" value="UniProtKB-KW"/>
</dbReference>
<dbReference type="Gene3D" id="3.40.50.300">
    <property type="entry name" value="P-loop containing nucleotide triphosphate hydrolases"/>
    <property type="match status" value="1"/>
</dbReference>
<sequence>MTSDAVIQTHQLTMRFGKHTALAPLDLTIPRGSVYALAGHNGAGKTTLLKLLLNVLHPTAGSVTLLGTDSTKLSSEMFTRVGYVAEGQEMPEWMTVREFMDYLCPFYSTWEEGSLLRDLDLPEDRHIRDLSRGMRMKLALASVLAFRPELILMDEPFSGLDPLVRDELTRTLIDRLATEDGTPPTVLISTHDLAEIEPFATHAAMLHNGHLMFAEPLDMLLDRFREITVTLTEAASVARAFPKDWLCPESSGAVVRFVHANGSSESLPQEIRSALPSIQTIESTSIGLREIFLAVTRTQRSAA</sequence>
<evidence type="ECO:0000256" key="2">
    <source>
        <dbReference type="ARBA" id="ARBA00022741"/>
    </source>
</evidence>
<dbReference type="Pfam" id="PF00005">
    <property type="entry name" value="ABC_tran"/>
    <property type="match status" value="1"/>
</dbReference>
<dbReference type="SMART" id="SM00382">
    <property type="entry name" value="AAA"/>
    <property type="match status" value="1"/>
</dbReference>
<evidence type="ECO:0000313" key="5">
    <source>
        <dbReference type="EMBL" id="SDF49065.1"/>
    </source>
</evidence>
<organism evidence="5 6">
    <name type="scientific">Terriglobus roseus</name>
    <dbReference type="NCBI Taxonomy" id="392734"/>
    <lineage>
        <taxon>Bacteria</taxon>
        <taxon>Pseudomonadati</taxon>
        <taxon>Acidobacteriota</taxon>
        <taxon>Terriglobia</taxon>
        <taxon>Terriglobales</taxon>
        <taxon>Acidobacteriaceae</taxon>
        <taxon>Terriglobus</taxon>
    </lineage>
</organism>
<dbReference type="Proteomes" id="UP000182427">
    <property type="component" value="Chromosome I"/>
</dbReference>
<dbReference type="InterPro" id="IPR003439">
    <property type="entry name" value="ABC_transporter-like_ATP-bd"/>
</dbReference>
<dbReference type="RefSeq" id="WP_083345463.1">
    <property type="nucleotide sequence ID" value="NZ_LT629690.1"/>
</dbReference>
<keyword evidence="2" id="KW-0547">Nucleotide-binding</keyword>
<keyword evidence="6" id="KW-1185">Reference proteome</keyword>